<dbReference type="Pfam" id="PF13855">
    <property type="entry name" value="LRR_8"/>
    <property type="match status" value="1"/>
</dbReference>
<evidence type="ECO:0000256" key="4">
    <source>
        <dbReference type="ARBA" id="ARBA00023157"/>
    </source>
</evidence>
<dbReference type="GeneID" id="108557427"/>
<dbReference type="SMART" id="SM00082">
    <property type="entry name" value="LRRCT"/>
    <property type="match status" value="1"/>
</dbReference>
<sequence>MPRRFRVLLAVIVCCVASLVSSCPESCVCKWKNGKQTVECSDRGLLVVPEGMDTGTQVLEFAGNNLRHLPDEKFSKMELINLQRIYLSRCQITTIDEHTFKGLTNLVELDLSENGLEIVPSAAFSDCLSLMRLSLSANPIRILKRDGFNKLRYLSTLEMSRCELEEVEDGAFDGLKSLEWLRLDGNKLKTIPDGFPVGVKGVELQGNPWECDCHLLEFRGWLESFSVPHSVQPVCSGPSKLALRPLKSIPPKELACLPDVSPTTFYLEIGEGKNVSLLCQINAVPEAHVSWRFHDQILQNDSMVSPGTRLIYYVEEGGEDKKSELFIYNTNREDNGTFICSAENAAGIVQSNYTIRIVLKEEPDYEVVVLPFEFILIILSATGISFLIICVALILSIVKCQAAKRKAKESSNLIISNSTKDSFFQDSVDEYSDISKESSNVTLMDRQQALIYSNEMNPSVMIPINNPPLLSCYQLEQNPDLINDTGRRREGGDGQDETECDFLEKGCNYRLTADVHLNPVGLLNTSAPLFPSCYRTLPYARASPNSAPSQSRDAELLAYGHFTPSVRHTADGYPARHEEFETPFCVGSPQLKCKDVKSVGAQTQTDLSPDSIEATDQQ</sequence>
<dbReference type="SMART" id="SM00409">
    <property type="entry name" value="IG"/>
    <property type="match status" value="1"/>
</dbReference>
<feature type="chain" id="PRO_5046647701" evidence="8">
    <location>
        <begin position="23"/>
        <end position="618"/>
    </location>
</feature>
<feature type="transmembrane region" description="Helical" evidence="7">
    <location>
        <begin position="374"/>
        <end position="398"/>
    </location>
</feature>
<evidence type="ECO:0000256" key="2">
    <source>
        <dbReference type="ARBA" id="ARBA00022729"/>
    </source>
</evidence>
<name>A0ABM1M4C3_NICVS</name>
<accession>A0ABM1M4C3</accession>
<dbReference type="PROSITE" id="PS50835">
    <property type="entry name" value="IG_LIKE"/>
    <property type="match status" value="1"/>
</dbReference>
<evidence type="ECO:0000313" key="11">
    <source>
        <dbReference type="RefSeq" id="XP_017769423.1"/>
    </source>
</evidence>
<organism evidence="10 11">
    <name type="scientific">Nicrophorus vespilloides</name>
    <name type="common">Boreal carrion beetle</name>
    <dbReference type="NCBI Taxonomy" id="110193"/>
    <lineage>
        <taxon>Eukaryota</taxon>
        <taxon>Metazoa</taxon>
        <taxon>Ecdysozoa</taxon>
        <taxon>Arthropoda</taxon>
        <taxon>Hexapoda</taxon>
        <taxon>Insecta</taxon>
        <taxon>Pterygota</taxon>
        <taxon>Neoptera</taxon>
        <taxon>Endopterygota</taxon>
        <taxon>Coleoptera</taxon>
        <taxon>Polyphaga</taxon>
        <taxon>Staphyliniformia</taxon>
        <taxon>Silphidae</taxon>
        <taxon>Nicrophorinae</taxon>
        <taxon>Nicrophorus</taxon>
    </lineage>
</organism>
<dbReference type="InterPro" id="IPR003598">
    <property type="entry name" value="Ig_sub2"/>
</dbReference>
<keyword evidence="7" id="KW-0812">Transmembrane</keyword>
<reference evidence="11" key="1">
    <citation type="submission" date="2025-08" db="UniProtKB">
        <authorList>
            <consortium name="RefSeq"/>
        </authorList>
    </citation>
    <scope>IDENTIFICATION</scope>
    <source>
        <tissue evidence="11">Whole Larva</tissue>
    </source>
</reference>
<evidence type="ECO:0000313" key="10">
    <source>
        <dbReference type="Proteomes" id="UP000695000"/>
    </source>
</evidence>
<feature type="compositionally biased region" description="Polar residues" evidence="6">
    <location>
        <begin position="600"/>
        <end position="618"/>
    </location>
</feature>
<dbReference type="InterPro" id="IPR036179">
    <property type="entry name" value="Ig-like_dom_sf"/>
</dbReference>
<keyword evidence="5" id="KW-0325">Glycoprotein</keyword>
<dbReference type="SUPFAM" id="SSF48726">
    <property type="entry name" value="Immunoglobulin"/>
    <property type="match status" value="1"/>
</dbReference>
<dbReference type="InterPro" id="IPR007110">
    <property type="entry name" value="Ig-like_dom"/>
</dbReference>
<keyword evidence="1" id="KW-0433">Leucine-rich repeat</keyword>
<dbReference type="PANTHER" id="PTHR24366:SF151">
    <property type="entry name" value="KEKKON 2"/>
    <property type="match status" value="1"/>
</dbReference>
<keyword evidence="7" id="KW-0472">Membrane</keyword>
<keyword evidence="4" id="KW-1015">Disulfide bond</keyword>
<dbReference type="InterPro" id="IPR003591">
    <property type="entry name" value="Leu-rich_rpt_typical-subtyp"/>
</dbReference>
<dbReference type="PROSITE" id="PS51257">
    <property type="entry name" value="PROKAR_LIPOPROTEIN"/>
    <property type="match status" value="1"/>
</dbReference>
<keyword evidence="10" id="KW-1185">Reference proteome</keyword>
<dbReference type="SUPFAM" id="SSF52058">
    <property type="entry name" value="L domain-like"/>
    <property type="match status" value="1"/>
</dbReference>
<dbReference type="SMART" id="SM00369">
    <property type="entry name" value="LRR_TYP"/>
    <property type="match status" value="5"/>
</dbReference>
<evidence type="ECO:0000256" key="5">
    <source>
        <dbReference type="ARBA" id="ARBA00023180"/>
    </source>
</evidence>
<gene>
    <name evidence="11" type="primary">LOC108557427</name>
</gene>
<proteinExistence type="predicted"/>
<dbReference type="Gene3D" id="3.80.10.10">
    <property type="entry name" value="Ribonuclease Inhibitor"/>
    <property type="match status" value="2"/>
</dbReference>
<dbReference type="PANTHER" id="PTHR24366">
    <property type="entry name" value="IG(IMMUNOGLOBULIN) AND LRR(LEUCINE RICH REPEAT) DOMAINS"/>
    <property type="match status" value="1"/>
</dbReference>
<feature type="region of interest" description="Disordered" evidence="6">
    <location>
        <begin position="597"/>
        <end position="618"/>
    </location>
</feature>
<feature type="signal peptide" evidence="8">
    <location>
        <begin position="1"/>
        <end position="22"/>
    </location>
</feature>
<evidence type="ECO:0000259" key="9">
    <source>
        <dbReference type="PROSITE" id="PS50835"/>
    </source>
</evidence>
<evidence type="ECO:0000256" key="1">
    <source>
        <dbReference type="ARBA" id="ARBA00022614"/>
    </source>
</evidence>
<dbReference type="InterPro" id="IPR003599">
    <property type="entry name" value="Ig_sub"/>
</dbReference>
<dbReference type="SMART" id="SM00408">
    <property type="entry name" value="IGc2"/>
    <property type="match status" value="1"/>
</dbReference>
<evidence type="ECO:0000256" key="3">
    <source>
        <dbReference type="ARBA" id="ARBA00022737"/>
    </source>
</evidence>
<protein>
    <submittedName>
        <fullName evidence="11">Leucine-rich repeat-containing protein 24-like</fullName>
    </submittedName>
</protein>
<dbReference type="InterPro" id="IPR032675">
    <property type="entry name" value="LRR_dom_sf"/>
</dbReference>
<dbReference type="Gene3D" id="2.60.40.10">
    <property type="entry name" value="Immunoglobulins"/>
    <property type="match status" value="1"/>
</dbReference>
<keyword evidence="2 8" id="KW-0732">Signal</keyword>
<evidence type="ECO:0000256" key="6">
    <source>
        <dbReference type="SAM" id="MobiDB-lite"/>
    </source>
</evidence>
<dbReference type="InterPro" id="IPR000483">
    <property type="entry name" value="Cys-rich_flank_reg_C"/>
</dbReference>
<keyword evidence="7" id="KW-1133">Transmembrane helix</keyword>
<evidence type="ECO:0000256" key="8">
    <source>
        <dbReference type="SAM" id="SignalP"/>
    </source>
</evidence>
<keyword evidence="3" id="KW-0677">Repeat</keyword>
<evidence type="ECO:0000256" key="7">
    <source>
        <dbReference type="SAM" id="Phobius"/>
    </source>
</evidence>
<dbReference type="RefSeq" id="XP_017769423.1">
    <property type="nucleotide sequence ID" value="XM_017913934.1"/>
</dbReference>
<dbReference type="InterPro" id="IPR013783">
    <property type="entry name" value="Ig-like_fold"/>
</dbReference>
<dbReference type="Pfam" id="PF07679">
    <property type="entry name" value="I-set"/>
    <property type="match status" value="1"/>
</dbReference>
<dbReference type="InterPro" id="IPR013098">
    <property type="entry name" value="Ig_I-set"/>
</dbReference>
<dbReference type="InterPro" id="IPR001611">
    <property type="entry name" value="Leu-rich_rpt"/>
</dbReference>
<feature type="domain" description="Ig-like" evidence="9">
    <location>
        <begin position="258"/>
        <end position="356"/>
    </location>
</feature>
<dbReference type="Proteomes" id="UP000695000">
    <property type="component" value="Unplaced"/>
</dbReference>